<proteinExistence type="predicted"/>
<dbReference type="AlphaFoldDB" id="A0A4Y2EPN2"/>
<keyword evidence="3" id="KW-1185">Reference proteome</keyword>
<dbReference type="EMBL" id="BGPR01000656">
    <property type="protein sequence ID" value="GBM30289.1"/>
    <property type="molecule type" value="Genomic_DNA"/>
</dbReference>
<evidence type="ECO:0000256" key="1">
    <source>
        <dbReference type="SAM" id="MobiDB-lite"/>
    </source>
</evidence>
<comment type="caution">
    <text evidence="2">The sequence shown here is derived from an EMBL/GenBank/DDBJ whole genome shotgun (WGS) entry which is preliminary data.</text>
</comment>
<evidence type="ECO:0000313" key="2">
    <source>
        <dbReference type="EMBL" id="GBM30289.1"/>
    </source>
</evidence>
<sequence length="184" mass="21255">MVMHYASPGGKFVVNVLLSKTCKISVDNRLLEYQSTETSFIESVSANSNSELAWLIRESSRFEEGGQKNIQDCLECDVDDPNYQVLSDDEIIVSVIDNQNPCDEQKEPSDNDRSEKGPTSEEAFRCPETAMRWFEQSEESDALQMLSLKRVRDLVEKKILTHAKEFFLLLFLNCRHTLTYYYFL</sequence>
<dbReference type="OrthoDB" id="125347at2759"/>
<feature type="region of interest" description="Disordered" evidence="1">
    <location>
        <begin position="100"/>
        <end position="121"/>
    </location>
</feature>
<name>A0A4Y2EPN2_ARAVE</name>
<organism evidence="2 3">
    <name type="scientific">Araneus ventricosus</name>
    <name type="common">Orbweaver spider</name>
    <name type="synonym">Epeira ventricosa</name>
    <dbReference type="NCBI Taxonomy" id="182803"/>
    <lineage>
        <taxon>Eukaryota</taxon>
        <taxon>Metazoa</taxon>
        <taxon>Ecdysozoa</taxon>
        <taxon>Arthropoda</taxon>
        <taxon>Chelicerata</taxon>
        <taxon>Arachnida</taxon>
        <taxon>Araneae</taxon>
        <taxon>Araneomorphae</taxon>
        <taxon>Entelegynae</taxon>
        <taxon>Araneoidea</taxon>
        <taxon>Araneidae</taxon>
        <taxon>Araneus</taxon>
    </lineage>
</organism>
<reference evidence="2 3" key="1">
    <citation type="journal article" date="2019" name="Sci. Rep.">
        <title>Orb-weaving spider Araneus ventricosus genome elucidates the spidroin gene catalogue.</title>
        <authorList>
            <person name="Kono N."/>
            <person name="Nakamura H."/>
            <person name="Ohtoshi R."/>
            <person name="Moran D.A.P."/>
            <person name="Shinohara A."/>
            <person name="Yoshida Y."/>
            <person name="Fujiwara M."/>
            <person name="Mori M."/>
            <person name="Tomita M."/>
            <person name="Arakawa K."/>
        </authorList>
    </citation>
    <scope>NUCLEOTIDE SEQUENCE [LARGE SCALE GENOMIC DNA]</scope>
</reference>
<evidence type="ECO:0008006" key="4">
    <source>
        <dbReference type="Google" id="ProtNLM"/>
    </source>
</evidence>
<gene>
    <name evidence="2" type="ORF">AVEN_52693_1</name>
</gene>
<accession>A0A4Y2EPN2</accession>
<dbReference type="Proteomes" id="UP000499080">
    <property type="component" value="Unassembled WGS sequence"/>
</dbReference>
<protein>
    <recommendedName>
        <fullName evidence="4">DDE-1 domain-containing protein</fullName>
    </recommendedName>
</protein>
<evidence type="ECO:0000313" key="3">
    <source>
        <dbReference type="Proteomes" id="UP000499080"/>
    </source>
</evidence>
<feature type="compositionally biased region" description="Basic and acidic residues" evidence="1">
    <location>
        <begin position="103"/>
        <end position="121"/>
    </location>
</feature>